<accession>A0A183BDC4</accession>
<evidence type="ECO:0000313" key="1">
    <source>
        <dbReference type="EMBL" id="VDP94498.1"/>
    </source>
</evidence>
<keyword evidence="2" id="KW-1185">Reference proteome</keyword>
<dbReference type="OrthoDB" id="6138683at2759"/>
<dbReference type="EMBL" id="UZAN01068028">
    <property type="protein sequence ID" value="VDP94498.1"/>
    <property type="molecule type" value="Genomic_DNA"/>
</dbReference>
<evidence type="ECO:0000313" key="2">
    <source>
        <dbReference type="Proteomes" id="UP000272942"/>
    </source>
</evidence>
<dbReference type="AlphaFoldDB" id="A0A183BDC4"/>
<reference evidence="3" key="1">
    <citation type="submission" date="2016-06" db="UniProtKB">
        <authorList>
            <consortium name="WormBaseParasite"/>
        </authorList>
    </citation>
    <scope>IDENTIFICATION</scope>
</reference>
<sequence>MVNLEQVQRYATRLVAGLRGISYEGRLQALGLFSVSYRRLRGDLICLQKILRGDLGPEPRAVSTARLQPDT</sequence>
<dbReference type="Proteomes" id="UP000272942">
    <property type="component" value="Unassembled WGS sequence"/>
</dbReference>
<name>A0A183BDC4_9TREM</name>
<protein>
    <submittedName>
        <fullName evidence="3">Transposase</fullName>
    </submittedName>
</protein>
<organism evidence="3">
    <name type="scientific">Echinostoma caproni</name>
    <dbReference type="NCBI Taxonomy" id="27848"/>
    <lineage>
        <taxon>Eukaryota</taxon>
        <taxon>Metazoa</taxon>
        <taxon>Spiralia</taxon>
        <taxon>Lophotrochozoa</taxon>
        <taxon>Platyhelminthes</taxon>
        <taxon>Trematoda</taxon>
        <taxon>Digenea</taxon>
        <taxon>Plagiorchiida</taxon>
        <taxon>Echinostomata</taxon>
        <taxon>Echinostomatoidea</taxon>
        <taxon>Echinostomatidae</taxon>
        <taxon>Echinostoma</taxon>
    </lineage>
</organism>
<evidence type="ECO:0000313" key="3">
    <source>
        <dbReference type="WBParaSite" id="ECPE_0001725301-mRNA-1"/>
    </source>
</evidence>
<reference evidence="1 2" key="2">
    <citation type="submission" date="2018-11" db="EMBL/GenBank/DDBJ databases">
        <authorList>
            <consortium name="Pathogen Informatics"/>
        </authorList>
    </citation>
    <scope>NUCLEOTIDE SEQUENCE [LARGE SCALE GENOMIC DNA]</scope>
    <source>
        <strain evidence="1 2">Egypt</strain>
    </source>
</reference>
<gene>
    <name evidence="1" type="ORF">ECPE_LOCUS17209</name>
</gene>
<dbReference type="WBParaSite" id="ECPE_0001725301-mRNA-1">
    <property type="protein sequence ID" value="ECPE_0001725301-mRNA-1"/>
    <property type="gene ID" value="ECPE_0001725301"/>
</dbReference>
<proteinExistence type="predicted"/>